<evidence type="ECO:0000313" key="1">
    <source>
        <dbReference type="EMBL" id="AMY25488.1"/>
    </source>
</evidence>
<keyword evidence="2" id="KW-1185">Reference proteome</keyword>
<reference evidence="1 2" key="1">
    <citation type="journal article" date="2016" name="Genome Announc.">
        <title>Complete Genome and Plasmid Sequences for Rhodococcus fascians D188 and Draft Sequences for Rhodococcus Isolates PBTS 1 and PBTS 2.</title>
        <authorList>
            <person name="Stamler R.A."/>
            <person name="Vereecke D."/>
            <person name="Zhang Y."/>
            <person name="Schilkey F."/>
            <person name="Devitt N."/>
            <person name="Randall J.J."/>
        </authorList>
    </citation>
    <scope>NUCLEOTIDE SEQUENCE [LARGE SCALE GENOMIC DNA]</scope>
    <source>
        <strain evidence="1 2">PBTS2</strain>
    </source>
</reference>
<dbReference type="AlphaFoldDB" id="A0A143QRW8"/>
<protein>
    <submittedName>
        <fullName evidence="1">Uncharacterized protein</fullName>
    </submittedName>
</protein>
<proteinExistence type="predicted"/>
<dbReference type="KEGG" id="rhs:A3Q41_04212"/>
<organism evidence="1 2">
    <name type="scientific">Rhodococcoides fascians</name>
    <name type="common">Rhodococcus fascians</name>
    <dbReference type="NCBI Taxonomy" id="1828"/>
    <lineage>
        <taxon>Bacteria</taxon>
        <taxon>Bacillati</taxon>
        <taxon>Actinomycetota</taxon>
        <taxon>Actinomycetes</taxon>
        <taxon>Mycobacteriales</taxon>
        <taxon>Nocardiaceae</taxon>
        <taxon>Rhodococcoides</taxon>
    </lineage>
</organism>
<sequence>MTPANLVLEAGDEMIGIGSGHISRAFVHRGVASSAQGGEFGFEFVVVEYAWIQHLSIVVPPECLRALFAVIAT</sequence>
<dbReference type="Proteomes" id="UP000076038">
    <property type="component" value="Chromosome"/>
</dbReference>
<evidence type="ECO:0000313" key="2">
    <source>
        <dbReference type="Proteomes" id="UP000076038"/>
    </source>
</evidence>
<reference evidence="2" key="2">
    <citation type="submission" date="2016-04" db="EMBL/GenBank/DDBJ databases">
        <title>Complete Genome and Plasmid Sequences for Rhodococcus fascians D188 and Draft Sequences for Rhodococcus spp. Isolates PBTS 1 and PBTS 2.</title>
        <authorList>
            <person name="Stamer R."/>
            <person name="Vereecke D."/>
            <person name="Zhang Y."/>
            <person name="Schilkey F."/>
            <person name="Devitt N."/>
            <person name="Randall J."/>
        </authorList>
    </citation>
    <scope>NUCLEOTIDE SEQUENCE [LARGE SCALE GENOMIC DNA]</scope>
    <source>
        <strain evidence="2">PBTS2</strain>
    </source>
</reference>
<name>A0A143QRW8_RHOFA</name>
<dbReference type="PATRIC" id="fig|1653479.3.peg.4267"/>
<dbReference type="EMBL" id="CP015220">
    <property type="protein sequence ID" value="AMY25488.1"/>
    <property type="molecule type" value="Genomic_DNA"/>
</dbReference>
<accession>A0A143QRW8</accession>
<gene>
    <name evidence="1" type="ORF">A3Q41_04212</name>
</gene>